<dbReference type="Proteomes" id="UP000014923">
    <property type="component" value="Unassembled WGS sequence"/>
</dbReference>
<sequence length="117" mass="12846">MNFKKLTSSLLLIMLMTVILVFGASESLNNGGATWSGGIRDNIVFSQIVDNKVDGLAYKATVWVQNDEGTRNEVTGRTTGFGESGKIYVQIGATYKHIFEPNRAGYKNLEIINAKLN</sequence>
<dbReference type="OrthoDB" id="9871758at2"/>
<gene>
    <name evidence="1" type="ORF">TCEL_00989</name>
</gene>
<reference evidence="1" key="1">
    <citation type="submission" date="2013-03" db="EMBL/GenBank/DDBJ databases">
        <title>Draft genome sequence of the hydrogen-ethanol-producing anaerobic alkalithermophilic Caloramator celere.</title>
        <authorList>
            <person name="Ciranna A."/>
            <person name="Larjo A."/>
            <person name="Kivisto A."/>
            <person name="Santala V."/>
            <person name="Roos C."/>
            <person name="Karp M."/>
        </authorList>
    </citation>
    <scope>NUCLEOTIDE SEQUENCE [LARGE SCALE GENOMIC DNA]</scope>
    <source>
        <strain evidence="1">DSM 8682</strain>
    </source>
</reference>
<dbReference type="AlphaFoldDB" id="R7RU17"/>
<organism evidence="1 2">
    <name type="scientific">Thermobrachium celere DSM 8682</name>
    <dbReference type="NCBI Taxonomy" id="941824"/>
    <lineage>
        <taxon>Bacteria</taxon>
        <taxon>Bacillati</taxon>
        <taxon>Bacillota</taxon>
        <taxon>Clostridia</taxon>
        <taxon>Eubacteriales</taxon>
        <taxon>Clostridiaceae</taxon>
        <taxon>Thermobrachium</taxon>
    </lineage>
</organism>
<evidence type="ECO:0000313" key="2">
    <source>
        <dbReference type="Proteomes" id="UP000014923"/>
    </source>
</evidence>
<comment type="caution">
    <text evidence="1">The sequence shown here is derived from an EMBL/GenBank/DDBJ whole genome shotgun (WGS) entry which is preliminary data.</text>
</comment>
<name>R7RU17_9CLOT</name>
<dbReference type="RefSeq" id="WP_018663492.1">
    <property type="nucleotide sequence ID" value="NZ_HF952018.1"/>
</dbReference>
<protein>
    <submittedName>
        <fullName evidence="1">Uncharacterized protein</fullName>
    </submittedName>
</protein>
<keyword evidence="2" id="KW-1185">Reference proteome</keyword>
<accession>R7RU17</accession>
<proteinExistence type="predicted"/>
<dbReference type="HOGENOM" id="CLU_2083747_0_0_9"/>
<evidence type="ECO:0000313" key="1">
    <source>
        <dbReference type="EMBL" id="CDF58770.1"/>
    </source>
</evidence>
<dbReference type="EMBL" id="CAVN010000100">
    <property type="protein sequence ID" value="CDF58770.1"/>
    <property type="molecule type" value="Genomic_DNA"/>
</dbReference>